<dbReference type="PANTHER" id="PTHR23169:SF23">
    <property type="entry name" value="SHORT STOP, ISOFORM H"/>
    <property type="match status" value="1"/>
</dbReference>
<feature type="region of interest" description="Disordered" evidence="21">
    <location>
        <begin position="2508"/>
        <end position="2680"/>
    </location>
</feature>
<keyword evidence="5" id="KW-1003">Cell membrane</keyword>
<evidence type="ECO:0000256" key="6">
    <source>
        <dbReference type="ARBA" id="ARBA00022490"/>
    </source>
</evidence>
<keyword evidence="15" id="KW-0206">Cytoskeleton</keyword>
<evidence type="ECO:0000256" key="15">
    <source>
        <dbReference type="ARBA" id="ARBA00023212"/>
    </source>
</evidence>
<feature type="region of interest" description="Disordered" evidence="21">
    <location>
        <begin position="2223"/>
        <end position="2269"/>
    </location>
</feature>
<dbReference type="PROSITE" id="PS50002">
    <property type="entry name" value="SH3"/>
    <property type="match status" value="1"/>
</dbReference>
<evidence type="ECO:0000256" key="12">
    <source>
        <dbReference type="ARBA" id="ARBA00023054"/>
    </source>
</evidence>
<reference evidence="27" key="1">
    <citation type="submission" date="2025-08" db="UniProtKB">
        <authorList>
            <consortium name="RefSeq"/>
        </authorList>
    </citation>
    <scope>IDENTIFICATION</scope>
    <source>
        <tissue evidence="27">Sperm</tissue>
    </source>
</reference>
<evidence type="ECO:0000256" key="3">
    <source>
        <dbReference type="ARBA" id="ARBA00004528"/>
    </source>
</evidence>
<feature type="coiled-coil region" evidence="20">
    <location>
        <begin position="1402"/>
        <end position="1463"/>
    </location>
</feature>
<dbReference type="InterPro" id="IPR002017">
    <property type="entry name" value="Spectrin_repeat"/>
</dbReference>
<keyword evidence="11" id="KW-1133">Transmembrane helix</keyword>
<dbReference type="Pfam" id="PF17902">
    <property type="entry name" value="SH3_10"/>
    <property type="match status" value="1"/>
</dbReference>
<dbReference type="InterPro" id="IPR001715">
    <property type="entry name" value="CH_dom"/>
</dbReference>
<dbReference type="SUPFAM" id="SSF47576">
    <property type="entry name" value="Calponin-homology domain, CH-domain"/>
    <property type="match status" value="1"/>
</dbReference>
<dbReference type="Pfam" id="PF00435">
    <property type="entry name" value="Spectrin"/>
    <property type="match status" value="3"/>
</dbReference>
<dbReference type="SMART" id="SM00033">
    <property type="entry name" value="CH"/>
    <property type="match status" value="1"/>
</dbReference>
<dbReference type="PROSITE" id="PS50021">
    <property type="entry name" value="CH"/>
    <property type="match status" value="1"/>
</dbReference>
<feature type="compositionally biased region" description="Low complexity" evidence="21">
    <location>
        <begin position="253"/>
        <end position="262"/>
    </location>
</feature>
<feature type="domain" description="GAR" evidence="25">
    <location>
        <begin position="2403"/>
        <end position="2475"/>
    </location>
</feature>
<keyword evidence="7" id="KW-0597">Phosphoprotein</keyword>
<keyword evidence="13" id="KW-0472">Membrane</keyword>
<feature type="region of interest" description="Disordered" evidence="21">
    <location>
        <begin position="1807"/>
        <end position="1832"/>
    </location>
</feature>
<dbReference type="InterPro" id="IPR002048">
    <property type="entry name" value="EF_hand_dom"/>
</dbReference>
<dbReference type="Pfam" id="PF21020">
    <property type="entry name" value="Spectrin_4"/>
    <property type="match status" value="1"/>
</dbReference>
<feature type="compositionally biased region" description="Basic and acidic residues" evidence="21">
    <location>
        <begin position="810"/>
        <end position="820"/>
    </location>
</feature>
<keyword evidence="9" id="KW-0677">Repeat</keyword>
<dbReference type="SUPFAM" id="SSF46966">
    <property type="entry name" value="Spectrin repeat"/>
    <property type="match status" value="6"/>
</dbReference>
<dbReference type="PROSITE" id="PS50222">
    <property type="entry name" value="EF_HAND_2"/>
    <property type="match status" value="1"/>
</dbReference>
<evidence type="ECO:0000256" key="21">
    <source>
        <dbReference type="SAM" id="MobiDB-lite"/>
    </source>
</evidence>
<keyword evidence="12 20" id="KW-0175">Coiled coil</keyword>
<organism evidence="26 27">
    <name type="scientific">Petromyzon marinus</name>
    <name type="common">Sea lamprey</name>
    <dbReference type="NCBI Taxonomy" id="7757"/>
    <lineage>
        <taxon>Eukaryota</taxon>
        <taxon>Metazoa</taxon>
        <taxon>Chordata</taxon>
        <taxon>Craniata</taxon>
        <taxon>Vertebrata</taxon>
        <taxon>Cyclostomata</taxon>
        <taxon>Hyperoartia</taxon>
        <taxon>Petromyzontiformes</taxon>
        <taxon>Petromyzontidae</taxon>
        <taxon>Petromyzon</taxon>
    </lineage>
</organism>
<dbReference type="Pfam" id="PF00307">
    <property type="entry name" value="CH"/>
    <property type="match status" value="1"/>
</dbReference>
<feature type="compositionally biased region" description="Low complexity" evidence="21">
    <location>
        <begin position="2606"/>
        <end position="2615"/>
    </location>
</feature>
<comment type="subcellular location">
    <subcellularLocation>
        <location evidence="1">Cell membrane</location>
    </subcellularLocation>
    <subcellularLocation>
        <location evidence="2">Cytoplasm</location>
        <location evidence="2">Cytoskeleton</location>
    </subcellularLocation>
    <subcellularLocation>
        <location evidence="17">Endomembrane system</location>
        <topology evidence="17">Single-pass type IV membrane protein</topology>
        <orientation evidence="17">Cytoplasmic side</orientation>
    </subcellularLocation>
    <subcellularLocation>
        <location evidence="3">Nucleus membrane</location>
        <topology evidence="3">Single-pass membrane protein</topology>
        <orientation evidence="3">Cytoplasmic side</orientation>
    </subcellularLocation>
    <subcellularLocation>
        <location evidence="18">Nucleus membrane</location>
        <topology evidence="18">Single-pass type IV membrane protein</topology>
    </subcellularLocation>
</comment>
<dbReference type="SUPFAM" id="SSF47473">
    <property type="entry name" value="EF-hand"/>
    <property type="match status" value="1"/>
</dbReference>
<feature type="compositionally biased region" description="Basic residues" evidence="21">
    <location>
        <begin position="2551"/>
        <end position="2560"/>
    </location>
</feature>
<feature type="compositionally biased region" description="Low complexity" evidence="21">
    <location>
        <begin position="2513"/>
        <end position="2526"/>
    </location>
</feature>
<dbReference type="GO" id="GO:0042060">
    <property type="term" value="P:wound healing"/>
    <property type="evidence" value="ECO:0007669"/>
    <property type="project" value="TreeGrafter"/>
</dbReference>
<dbReference type="InterPro" id="IPR018247">
    <property type="entry name" value="EF_Hand_1_Ca_BS"/>
</dbReference>
<feature type="compositionally biased region" description="Low complexity" evidence="21">
    <location>
        <begin position="2540"/>
        <end position="2549"/>
    </location>
</feature>
<feature type="compositionally biased region" description="Polar residues" evidence="21">
    <location>
        <begin position="147"/>
        <end position="162"/>
    </location>
</feature>
<dbReference type="PROSITE" id="PS00018">
    <property type="entry name" value="EF_HAND_1"/>
    <property type="match status" value="1"/>
</dbReference>
<evidence type="ECO:0000256" key="9">
    <source>
        <dbReference type="ARBA" id="ARBA00022737"/>
    </source>
</evidence>
<feature type="compositionally biased region" description="Low complexity" evidence="21">
    <location>
        <begin position="2663"/>
        <end position="2680"/>
    </location>
</feature>
<feature type="compositionally biased region" description="Polar residues" evidence="21">
    <location>
        <begin position="2569"/>
        <end position="2585"/>
    </location>
</feature>
<feature type="region of interest" description="Disordered" evidence="21">
    <location>
        <begin position="1744"/>
        <end position="1794"/>
    </location>
</feature>
<feature type="compositionally biased region" description="Acidic residues" evidence="21">
    <location>
        <begin position="102"/>
        <end position="120"/>
    </location>
</feature>
<evidence type="ECO:0000256" key="4">
    <source>
        <dbReference type="ARBA" id="ARBA00022443"/>
    </source>
</evidence>
<evidence type="ECO:0000256" key="10">
    <source>
        <dbReference type="ARBA" id="ARBA00022837"/>
    </source>
</evidence>
<dbReference type="GO" id="GO:0005509">
    <property type="term" value="F:calcium ion binding"/>
    <property type="evidence" value="ECO:0007669"/>
    <property type="project" value="InterPro"/>
</dbReference>
<dbReference type="InterPro" id="IPR001452">
    <property type="entry name" value="SH3_domain"/>
</dbReference>
<dbReference type="SMART" id="SM00150">
    <property type="entry name" value="SPEC"/>
    <property type="match status" value="10"/>
</dbReference>
<accession>A0AAJ7T444</accession>
<evidence type="ECO:0000256" key="11">
    <source>
        <dbReference type="ARBA" id="ARBA00022989"/>
    </source>
</evidence>
<dbReference type="Gene3D" id="2.30.30.40">
    <property type="entry name" value="SH3 Domains"/>
    <property type="match status" value="1"/>
</dbReference>
<evidence type="ECO:0000313" key="26">
    <source>
        <dbReference type="Proteomes" id="UP001318040"/>
    </source>
</evidence>
<dbReference type="Pfam" id="PF21019">
    <property type="entry name" value="Spectrin_3"/>
    <property type="match status" value="1"/>
</dbReference>
<keyword evidence="26" id="KW-1185">Reference proteome</keyword>
<dbReference type="GO" id="GO:0005737">
    <property type="term" value="C:cytoplasm"/>
    <property type="evidence" value="ECO:0007669"/>
    <property type="project" value="UniProtKB-ARBA"/>
</dbReference>
<dbReference type="Gene3D" id="1.20.58.1060">
    <property type="match status" value="1"/>
</dbReference>
<dbReference type="Gene3D" id="1.20.58.60">
    <property type="match status" value="9"/>
</dbReference>
<dbReference type="Pfam" id="PF02187">
    <property type="entry name" value="GAS2"/>
    <property type="match status" value="1"/>
</dbReference>
<proteinExistence type="predicted"/>
<feature type="region of interest" description="Disordered" evidence="21">
    <location>
        <begin position="1660"/>
        <end position="1696"/>
    </location>
</feature>
<evidence type="ECO:0000256" key="16">
    <source>
        <dbReference type="ARBA" id="ARBA00023242"/>
    </source>
</evidence>
<dbReference type="KEGG" id="pmrn:116942711"/>
<dbReference type="InterPro" id="IPR036872">
    <property type="entry name" value="CH_dom_sf"/>
</dbReference>
<evidence type="ECO:0000256" key="17">
    <source>
        <dbReference type="ARBA" id="ARBA00060457"/>
    </source>
</evidence>
<sequence>MGNSLGCVDNQELDFDPTKAPLEATSEVVNKTYKGKKKNKSMLKKRLCVSDPEALSKETAIPVDEVSLSTAVLNEFDLLSAQDDGRVKARLSKHSNISSLEEALDAQDEADQGEEQEEEVKEVIKETEVEGVKVTIIERTKNKVSKSSMQDSVSEMDQSQCGELSKDDVSLVSTGGSGLKRVSTSKKTMITTEIVLQEIADVGKSASMSRLEQVPRAKSGDHIAGQIHAISLHSVVDQKNRRGKVDLASAFQTSPTSPTSGPNPEQRRQILGEDGNESPLSDKHSATGVTSTGGVVPIVAERYGSSNADFNGSSVSSLSDPDSGNFEQSVRKLSQMSPAKRRFFDLEPPVNIHPANSTTEGDTLVTQPKGKQERSDGKEDVSPNLSGLSLAMQSKAPLRSMKVHDGELLGESNALVKRAATPNEGHATGNADGWLKEDLAAQDNAGPFEVEMESATPALEARDSSREMVSAGQVGGGTPGRERLLAWARLVAKDVPGLSCHNFSSSWRDGRLLCAIVHAHRPGLVDLEEVRRRGARQNLEEALSLAESELGVPRLLDPEDVDVDAPDEKSIITYVSALHNALHKQDGQSRVALDANEDADEFWRLAASLRVWIEERTITLKSRTFPYSIDKLMVMQKEHALMKNSEFPKKKAELLQLEEVYKSMELSNDGHEACRPDELREAWSGLLNASANYEDAIVTEVQRLEMLQRLAQKMEVDTNTCAEGLNKVYEALQADVALINSGRVPQHGEEISRCLSEIEVFVQSLYPDVRTLTDGGCSQPELLQSRLRRLEEQVASLRAEHAKITAHAGEGARSRSRDEAQLQAASSQQDQTAAAYLQELLTWVQSNQATVDKSGYGKDLDETTALLEEQKALHQTIENFRSSLGEAQETMQSVSQGSRYDYSKSLDKLEQQYSKLLNGSRARLGLLENQQGFLRRCQREMLWLTQREEREVAYDWSDLNPDLEPKKEAYALLVRELEQREPAFREVVQAGEDLVGEGHPGNPTIQAYLLALKTQWSWLLQLCSCVETHLAENTVYFQFFKDARELEQQLRRVQDTVRRRYACDTSTSLARLENLLQDAQEEKEQLSELKVGTSKLLKRAKAVVQLKPRRPEFSPRSPTPVTALCSYHQDQVTLTKHDECSLSGVEDGRWTVSNPSGRSGTVPSVCFLVPAPNKEALDSAARVEQRYQDSVSLWKQLYGKMQGLLLWQHLHADMGIVTAWNIDNFRGLAEQDYLSVMDALESHYGQLEGHNEASQAFSAAEMQQLRGDVAACRARYQQLLEQLVLEERTDEDSEQLLSDLAALSQQLRECQEQLAHGVRTPLDAETAQYVQLCLTAQEGLHREVESLGSEADRVARKCEPVLSQGVASPRLHALRSQLEQLQHSLRQTHSLSLLYRDKLSMLNEVKTSMEETERLLASYEGRLSEESAIPNETDSIDAYRNTVRQWQTEVSQKRRSMRGLEEALDRALTVGERLSRTHGEACVDLARMRDATQALQGRWDSVDAQVDSRVRDLEKLSRILGHYRQSYQTIMQWVQEVGSQQEEPLPTQTADYQELSSQLNQHKELVTEIDRRQDKVNECQRYSEQYCAALKEYEMQLMEYRALVESAHSGPSRHQWQQSEADTIAQEFLDLRGRYTALVNLTGHRVKTISDSLQQLQQQEETTGKCTGIGGEFVSSDRGEDWGGEETADTCTQVSAGSQAPQCLQAFSDESPSSTQNALPEQDATDSAICLNEDSDDAQIARGAEEDPARDATFSLGSLDGSEALHAERDSHRSADGDDDEDETQGCELESPSVFSREHVGLATALDQQLEDDEPEDTSKAKEGDPSSQEQQFLDSWKAMHTWLLEISDALSQEPGCDDGIDTLTERLLKLKELQGDLRAHEEAYKACVDLGELAVEAAALMSNHGQLQSMLGELRGTWEKVQALSAEREQSLEASLMLSGQLVDALQALSAWLDGVEPLLSPDFPVLGDMDTVARLLAEHQALREELSEHGQSAEFVRRASRECAALGGGNSCGMVERSEALLARWEAVCRLATAKETRLHAAHQQAEELARAMTRQLEWCTLADRMLYPHDALPEEEEALQELARQHAEWMLELESREEEMARISGLADAILSTCHPDGTNSLKQCLASVHNNFQEVSGRAWRLQAWLDTSLRELEEQAHLAEEMFLWLQEAQDSLAEKETELLPQDEESIQGLIDEHQSLMERMMLKQPEMDRLGRYNRRKLSSESQLSGPLSPFLDKTRTRKLSGSQPDSPVSSPLSPGPLSEPRDPHVTALVACWHQVWLAALERQGRLRDALQQSQTMRQELEQEKFSFAQWRKLFSQQTKLRKSRLMDIFRRLDGDQDGRITRDEFVREISLLGLGSEEWELDAVVGRFGVQEGTLVDYYQFVSELCPSKAGGTMTDADKIDDEVIRKVSACKCPQRFQVEQVEENKYRFGDSQQLRLVRILRSTVMVRVGGGWLSLGDFLQKNDPCRAKGRTNVDLRERLSSGEGGGKAMVLFRSKSGGVKVAAPSRHSSTSSLPSLSACPEDAVPAGGSRDSQQASDAAANKFRKSGNGKSGRKERIGQLSCSVSSIPSQALSSAGSHKPSEMPPAATAEARPGNHSSSNSSSRASPTQRRSGTAPAPLATRATKIEPSTAPAADGPNQRASRPLPAKVSKIPTHASHATSRTATSNGPKH</sequence>
<evidence type="ECO:0000256" key="5">
    <source>
        <dbReference type="ARBA" id="ARBA00022475"/>
    </source>
</evidence>
<dbReference type="InterPro" id="IPR043197">
    <property type="entry name" value="Plakin"/>
</dbReference>
<dbReference type="InterPro" id="IPR003108">
    <property type="entry name" value="GAR_dom"/>
</dbReference>
<dbReference type="InterPro" id="IPR041615">
    <property type="entry name" value="Desmoplakin_SH3"/>
</dbReference>
<dbReference type="InterPro" id="IPR049538">
    <property type="entry name" value="PCN-like_spectrin-like_rpt"/>
</dbReference>
<evidence type="ECO:0000256" key="8">
    <source>
        <dbReference type="ARBA" id="ARBA00022692"/>
    </source>
</evidence>
<feature type="region of interest" description="Disordered" evidence="21">
    <location>
        <begin position="248"/>
        <end position="293"/>
    </location>
</feature>
<evidence type="ECO:0000256" key="2">
    <source>
        <dbReference type="ARBA" id="ARBA00004245"/>
    </source>
</evidence>
<feature type="compositionally biased region" description="Basic and acidic residues" evidence="21">
    <location>
        <begin position="370"/>
        <end position="381"/>
    </location>
</feature>
<dbReference type="SUPFAM" id="SSF143575">
    <property type="entry name" value="GAS2 domain-like"/>
    <property type="match status" value="1"/>
</dbReference>
<feature type="compositionally biased region" description="Low complexity" evidence="21">
    <location>
        <begin position="313"/>
        <end position="323"/>
    </location>
</feature>
<dbReference type="Gene3D" id="1.10.238.10">
    <property type="entry name" value="EF-hand"/>
    <property type="match status" value="1"/>
</dbReference>
<evidence type="ECO:0000259" key="22">
    <source>
        <dbReference type="PROSITE" id="PS50002"/>
    </source>
</evidence>
<evidence type="ECO:0000256" key="14">
    <source>
        <dbReference type="ARBA" id="ARBA00023203"/>
    </source>
</evidence>
<dbReference type="InterPro" id="IPR018159">
    <property type="entry name" value="Spectrin/alpha-actinin"/>
</dbReference>
<feature type="compositionally biased region" description="Polar residues" evidence="21">
    <location>
        <begin position="354"/>
        <end position="366"/>
    </location>
</feature>
<feature type="region of interest" description="Disordered" evidence="21">
    <location>
        <begin position="306"/>
        <end position="385"/>
    </location>
</feature>
<keyword evidence="4 19" id="KW-0728">SH3 domain</keyword>
<dbReference type="InterPro" id="IPR036534">
    <property type="entry name" value="GAR_dom_sf"/>
</dbReference>
<dbReference type="SMART" id="SM00243">
    <property type="entry name" value="GAS2"/>
    <property type="match status" value="1"/>
</dbReference>
<evidence type="ECO:0000256" key="13">
    <source>
        <dbReference type="ARBA" id="ARBA00023136"/>
    </source>
</evidence>
<dbReference type="GO" id="GO:0005882">
    <property type="term" value="C:intermediate filament"/>
    <property type="evidence" value="ECO:0007669"/>
    <property type="project" value="TreeGrafter"/>
</dbReference>
<name>A0AAJ7T444_PETMA</name>
<evidence type="ECO:0000256" key="7">
    <source>
        <dbReference type="ARBA" id="ARBA00022553"/>
    </source>
</evidence>
<keyword evidence="6" id="KW-0963">Cytoplasm</keyword>
<dbReference type="PROSITE" id="PS51460">
    <property type="entry name" value="GAR"/>
    <property type="match status" value="1"/>
</dbReference>
<feature type="coiled-coil region" evidence="20">
    <location>
        <begin position="1069"/>
        <end position="1096"/>
    </location>
</feature>
<keyword evidence="8" id="KW-0812">Transmembrane</keyword>
<dbReference type="RefSeq" id="XP_032810865.1">
    <property type="nucleotide sequence ID" value="XM_032954974.1"/>
</dbReference>
<feature type="coiled-coil region" evidence="20">
    <location>
        <begin position="1262"/>
        <end position="1313"/>
    </location>
</feature>
<feature type="compositionally biased region" description="Low complexity" evidence="21">
    <location>
        <begin position="2250"/>
        <end position="2266"/>
    </location>
</feature>
<dbReference type="FunFam" id="1.10.418.10:FF:000099">
    <property type="entry name" value="Nuclear anchorage protein 1"/>
    <property type="match status" value="1"/>
</dbReference>
<dbReference type="CDD" id="cd00176">
    <property type="entry name" value="SPEC"/>
    <property type="match status" value="3"/>
</dbReference>
<dbReference type="Pfam" id="PF18373">
    <property type="entry name" value="Spectrin_2"/>
    <property type="match status" value="1"/>
</dbReference>
<feature type="coiled-coil region" evidence="20">
    <location>
        <begin position="2075"/>
        <end position="2102"/>
    </location>
</feature>
<dbReference type="InterPro" id="IPR041573">
    <property type="entry name" value="Desmoplakin_Spectrin-like"/>
</dbReference>
<dbReference type="Pfam" id="PF21097">
    <property type="entry name" value="SR_plectin_7"/>
    <property type="match status" value="1"/>
</dbReference>
<feature type="region of interest" description="Disordered" evidence="21">
    <location>
        <begin position="805"/>
        <end position="827"/>
    </location>
</feature>
<dbReference type="Proteomes" id="UP001318040">
    <property type="component" value="Chromosome 15"/>
</dbReference>
<evidence type="ECO:0000256" key="18">
    <source>
        <dbReference type="ARBA" id="ARBA00060498"/>
    </source>
</evidence>
<keyword evidence="14" id="KW-0009">Actin-binding</keyword>
<dbReference type="Gene3D" id="3.30.920.20">
    <property type="entry name" value="Gas2-like domain"/>
    <property type="match status" value="1"/>
</dbReference>
<evidence type="ECO:0000259" key="24">
    <source>
        <dbReference type="PROSITE" id="PS50222"/>
    </source>
</evidence>
<dbReference type="PANTHER" id="PTHR23169">
    <property type="entry name" value="ENVOPLAKIN"/>
    <property type="match status" value="1"/>
</dbReference>
<gene>
    <name evidence="27" type="primary">LOC116942711</name>
</gene>
<dbReference type="GO" id="GO:0005886">
    <property type="term" value="C:plasma membrane"/>
    <property type="evidence" value="ECO:0007669"/>
    <property type="project" value="UniProtKB-SubCell"/>
</dbReference>
<feature type="compositionally biased region" description="Polar residues" evidence="21">
    <location>
        <begin position="325"/>
        <end position="337"/>
    </location>
</feature>
<evidence type="ECO:0000256" key="1">
    <source>
        <dbReference type="ARBA" id="ARBA00004236"/>
    </source>
</evidence>
<dbReference type="GO" id="GO:0045104">
    <property type="term" value="P:intermediate filament cytoskeleton organization"/>
    <property type="evidence" value="ECO:0007669"/>
    <property type="project" value="InterPro"/>
</dbReference>
<dbReference type="GO" id="GO:0031965">
    <property type="term" value="C:nuclear membrane"/>
    <property type="evidence" value="ECO:0007669"/>
    <property type="project" value="UniProtKB-SubCell"/>
</dbReference>
<dbReference type="FunFam" id="3.30.920.20:FF:000002">
    <property type="entry name" value="dystonin isoform X1"/>
    <property type="match status" value="1"/>
</dbReference>
<dbReference type="GO" id="GO:0008017">
    <property type="term" value="F:microtubule binding"/>
    <property type="evidence" value="ECO:0007669"/>
    <property type="project" value="InterPro"/>
</dbReference>
<feature type="domain" description="SH3" evidence="22">
    <location>
        <begin position="1116"/>
        <end position="1172"/>
    </location>
</feature>
<feature type="compositionally biased region" description="Basic and acidic residues" evidence="21">
    <location>
        <begin position="1763"/>
        <end position="1776"/>
    </location>
</feature>
<feature type="domain" description="Calponin-homology (CH)" evidence="23">
    <location>
        <begin position="478"/>
        <end position="583"/>
    </location>
</feature>
<feature type="region of interest" description="Disordered" evidence="21">
    <location>
        <begin position="100"/>
        <end position="120"/>
    </location>
</feature>
<keyword evidence="10" id="KW-0106">Calcium</keyword>
<evidence type="ECO:0000259" key="23">
    <source>
        <dbReference type="PROSITE" id="PS50021"/>
    </source>
</evidence>
<dbReference type="Gene3D" id="1.10.418.10">
    <property type="entry name" value="Calponin-like domain"/>
    <property type="match status" value="1"/>
</dbReference>
<dbReference type="FunFam" id="1.20.58.60:FF:000010">
    <property type="entry name" value="plectin isoform X2"/>
    <property type="match status" value="1"/>
</dbReference>
<evidence type="ECO:0000259" key="25">
    <source>
        <dbReference type="PROSITE" id="PS51460"/>
    </source>
</evidence>
<dbReference type="GO" id="GO:0003779">
    <property type="term" value="F:actin binding"/>
    <property type="evidence" value="ECO:0007669"/>
    <property type="project" value="UniProtKB-KW"/>
</dbReference>
<dbReference type="InterPro" id="IPR011992">
    <property type="entry name" value="EF-hand-dom_pair"/>
</dbReference>
<protein>
    <submittedName>
        <fullName evidence="27">Dystonin-like isoform X1</fullName>
    </submittedName>
</protein>
<feature type="domain" description="EF-hand" evidence="24">
    <location>
        <begin position="2328"/>
        <end position="2363"/>
    </location>
</feature>
<evidence type="ECO:0000256" key="20">
    <source>
        <dbReference type="SAM" id="Coils"/>
    </source>
</evidence>
<feature type="region of interest" description="Disordered" evidence="21">
    <location>
        <begin position="147"/>
        <end position="180"/>
    </location>
</feature>
<evidence type="ECO:0000313" key="27">
    <source>
        <dbReference type="RefSeq" id="XP_032810865.1"/>
    </source>
</evidence>
<dbReference type="GO" id="GO:0005198">
    <property type="term" value="F:structural molecule activity"/>
    <property type="evidence" value="ECO:0007669"/>
    <property type="project" value="TreeGrafter"/>
</dbReference>
<evidence type="ECO:0000256" key="19">
    <source>
        <dbReference type="PROSITE-ProRule" id="PRU00192"/>
    </source>
</evidence>
<keyword evidence="16" id="KW-0539">Nucleus</keyword>